<evidence type="ECO:0000313" key="3">
    <source>
        <dbReference type="Proteomes" id="UP000807025"/>
    </source>
</evidence>
<dbReference type="InterPro" id="IPR011010">
    <property type="entry name" value="DNA_brk_join_enz"/>
</dbReference>
<evidence type="ECO:0000256" key="1">
    <source>
        <dbReference type="ARBA" id="ARBA00023172"/>
    </source>
</evidence>
<dbReference type="GO" id="GO:0015074">
    <property type="term" value="P:DNA integration"/>
    <property type="evidence" value="ECO:0007669"/>
    <property type="project" value="InterPro"/>
</dbReference>
<organism evidence="2 3">
    <name type="scientific">Pleurotus eryngii</name>
    <name type="common">Boletus of the steppes</name>
    <dbReference type="NCBI Taxonomy" id="5323"/>
    <lineage>
        <taxon>Eukaryota</taxon>
        <taxon>Fungi</taxon>
        <taxon>Dikarya</taxon>
        <taxon>Basidiomycota</taxon>
        <taxon>Agaricomycotina</taxon>
        <taxon>Agaricomycetes</taxon>
        <taxon>Agaricomycetidae</taxon>
        <taxon>Agaricales</taxon>
        <taxon>Pleurotineae</taxon>
        <taxon>Pleurotaceae</taxon>
        <taxon>Pleurotus</taxon>
    </lineage>
</organism>
<dbReference type="Gene3D" id="1.10.443.10">
    <property type="entry name" value="Intergrase catalytic core"/>
    <property type="match status" value="1"/>
</dbReference>
<dbReference type="GO" id="GO:0003677">
    <property type="term" value="F:DNA binding"/>
    <property type="evidence" value="ECO:0007669"/>
    <property type="project" value="InterPro"/>
</dbReference>
<accession>A0A9P6D854</accession>
<dbReference type="PANTHER" id="PTHR34605">
    <property type="entry name" value="PHAGE_INTEGRASE DOMAIN-CONTAINING PROTEIN"/>
    <property type="match status" value="1"/>
</dbReference>
<dbReference type="SUPFAM" id="SSF56349">
    <property type="entry name" value="DNA breaking-rejoining enzymes"/>
    <property type="match status" value="1"/>
</dbReference>
<dbReference type="Proteomes" id="UP000807025">
    <property type="component" value="Unassembled WGS sequence"/>
</dbReference>
<dbReference type="InterPro" id="IPR013762">
    <property type="entry name" value="Integrase-like_cat_sf"/>
</dbReference>
<dbReference type="OrthoDB" id="3163890at2759"/>
<dbReference type="InterPro" id="IPR052925">
    <property type="entry name" value="Phage_Integrase-like_Recomb"/>
</dbReference>
<dbReference type="GO" id="GO:0006310">
    <property type="term" value="P:DNA recombination"/>
    <property type="evidence" value="ECO:0007669"/>
    <property type="project" value="UniProtKB-KW"/>
</dbReference>
<evidence type="ECO:0000313" key="2">
    <source>
        <dbReference type="EMBL" id="KAF9494857.1"/>
    </source>
</evidence>
<dbReference type="PANTHER" id="PTHR34605:SF4">
    <property type="entry name" value="DNA ADENINE METHYLTRANSFERASE"/>
    <property type="match status" value="1"/>
</dbReference>
<reference evidence="2" key="1">
    <citation type="submission" date="2020-11" db="EMBL/GenBank/DDBJ databases">
        <authorList>
            <consortium name="DOE Joint Genome Institute"/>
            <person name="Ahrendt S."/>
            <person name="Riley R."/>
            <person name="Andreopoulos W."/>
            <person name="Labutti K."/>
            <person name="Pangilinan J."/>
            <person name="Ruiz-Duenas F.J."/>
            <person name="Barrasa J.M."/>
            <person name="Sanchez-Garcia M."/>
            <person name="Camarero S."/>
            <person name="Miyauchi S."/>
            <person name="Serrano A."/>
            <person name="Linde D."/>
            <person name="Babiker R."/>
            <person name="Drula E."/>
            <person name="Ayuso-Fernandez I."/>
            <person name="Pacheco R."/>
            <person name="Padilla G."/>
            <person name="Ferreira P."/>
            <person name="Barriuso J."/>
            <person name="Kellner H."/>
            <person name="Castanera R."/>
            <person name="Alfaro M."/>
            <person name="Ramirez L."/>
            <person name="Pisabarro A.G."/>
            <person name="Kuo A."/>
            <person name="Tritt A."/>
            <person name="Lipzen A."/>
            <person name="He G."/>
            <person name="Yan M."/>
            <person name="Ng V."/>
            <person name="Cullen D."/>
            <person name="Martin F."/>
            <person name="Rosso M.-N."/>
            <person name="Henrissat B."/>
            <person name="Hibbett D."/>
            <person name="Martinez A.T."/>
            <person name="Grigoriev I.V."/>
        </authorList>
    </citation>
    <scope>NUCLEOTIDE SEQUENCE</scope>
    <source>
        <strain evidence="2">ATCC 90797</strain>
    </source>
</reference>
<name>A0A9P6D854_PLEER</name>
<dbReference type="EMBL" id="MU154568">
    <property type="protein sequence ID" value="KAF9494857.1"/>
    <property type="molecule type" value="Genomic_DNA"/>
</dbReference>
<keyword evidence="3" id="KW-1185">Reference proteome</keyword>
<proteinExistence type="predicted"/>
<sequence length="296" mass="34316">MTYAFGRLHGLGPTPWHSSEDGAGTEGNPSVSTQVSSYMLSLRRRKVQNGEIAVSARAVTSDLLKKVYDFNHQTHSPADLDNWGGPRNRSLLFSAFTLAFICFLRVDEVLKIQFHEIEILSEDKLVVSLPFRKTDQFGDIKPFHLKALRPEYQHVCPVRAFAAWVMVLKEFNIKEGYVFRRMDTQDRPLSNNQPMTSEQFLERFRNTLLDVKIDPYPYGTHSFRRGGCQFLAQELRWPLKRLCEWGGWSTEFTHLTIVKYLISWNDEPSEDREEFFNMDRPPALKCWVCGRSCHCA</sequence>
<gene>
    <name evidence="2" type="ORF">BDN71DRAFT_1431480</name>
</gene>
<keyword evidence="1" id="KW-0233">DNA recombination</keyword>
<protein>
    <submittedName>
        <fullName evidence="2">DNA breaking-rejoining enzyme</fullName>
    </submittedName>
</protein>
<comment type="caution">
    <text evidence="2">The sequence shown here is derived from an EMBL/GenBank/DDBJ whole genome shotgun (WGS) entry which is preliminary data.</text>
</comment>
<dbReference type="AlphaFoldDB" id="A0A9P6D854"/>